<keyword evidence="1" id="KW-0328">Glycosyltransferase</keyword>
<name>A0AA49JGF5_9BACT</name>
<dbReference type="GO" id="GO:0005829">
    <property type="term" value="C:cytosol"/>
    <property type="evidence" value="ECO:0007669"/>
    <property type="project" value="TreeGrafter"/>
</dbReference>
<keyword evidence="2" id="KW-0808">Transferase</keyword>
<gene>
    <name evidence="3" type="ORF">K4G66_00390</name>
</gene>
<proteinExistence type="predicted"/>
<dbReference type="EMBL" id="CP120682">
    <property type="protein sequence ID" value="WKN37164.1"/>
    <property type="molecule type" value="Genomic_DNA"/>
</dbReference>
<dbReference type="AlphaFoldDB" id="A0AA49JGF5"/>
<evidence type="ECO:0000256" key="2">
    <source>
        <dbReference type="ARBA" id="ARBA00022679"/>
    </source>
</evidence>
<reference evidence="3" key="2">
    <citation type="journal article" date="2024" name="Antonie Van Leeuwenhoek">
        <title>Roseihalotalea indica gen. nov., sp. nov., a halophilic Bacteroidetes from mesopelagic Southwest Indian Ocean with higher carbohydrate metabolic potential.</title>
        <authorList>
            <person name="Chen B."/>
            <person name="Zhang M."/>
            <person name="Lin D."/>
            <person name="Ye J."/>
            <person name="Tang K."/>
        </authorList>
    </citation>
    <scope>NUCLEOTIDE SEQUENCE</scope>
    <source>
        <strain evidence="3">TK19036</strain>
    </source>
</reference>
<evidence type="ECO:0000313" key="3">
    <source>
        <dbReference type="EMBL" id="WKN37164.1"/>
    </source>
</evidence>
<organism evidence="3">
    <name type="scientific">Roseihalotalea indica</name>
    <dbReference type="NCBI Taxonomy" id="2867963"/>
    <lineage>
        <taxon>Bacteria</taxon>
        <taxon>Pseudomonadati</taxon>
        <taxon>Bacteroidota</taxon>
        <taxon>Cytophagia</taxon>
        <taxon>Cytophagales</taxon>
        <taxon>Catalimonadaceae</taxon>
        <taxon>Roseihalotalea</taxon>
    </lineage>
</organism>
<sequence length="344" mass="39006">MNLSNLSRILLIQTAYIGDVILMTPLLENLKRLAPQADIDILVNRNNASVLSNHPKINELLLWNKKERKNQNLIRLLQKVRKKKYQIVINCHRFASSGIITALSGAQQKIGFDTNPMARWYDQRVPHALPSDLHEVDRNLALLKALMPELEDDNLERRPKLYPSETDYQIVLDYQTEPYLCIAPTSVWFTKQFPAERWVELLRALKFEGKIYLLGGPDDRNACEGIKQESQLENVINMSGQLSLLQSAVLMKGAILNYVNDSAPLHLASAMNAPVCAVFCSTIPDFGFTPLSDFSEVVDINGRLTCRPCGIHGHRACPEKHFRCAYDITLNQLIKVFEKVPCPQ</sequence>
<dbReference type="InterPro" id="IPR051199">
    <property type="entry name" value="LPS_LOS_Heptosyltrfase"/>
</dbReference>
<dbReference type="Gene3D" id="3.40.50.2000">
    <property type="entry name" value="Glycogen Phosphorylase B"/>
    <property type="match status" value="2"/>
</dbReference>
<dbReference type="PANTHER" id="PTHR30160:SF1">
    <property type="entry name" value="LIPOPOLYSACCHARIDE 1,2-N-ACETYLGLUCOSAMINETRANSFERASE-RELATED"/>
    <property type="match status" value="1"/>
</dbReference>
<accession>A0AA49JGF5</accession>
<dbReference type="GO" id="GO:0008713">
    <property type="term" value="F:ADP-heptose-lipopolysaccharide heptosyltransferase activity"/>
    <property type="evidence" value="ECO:0007669"/>
    <property type="project" value="TreeGrafter"/>
</dbReference>
<evidence type="ECO:0000256" key="1">
    <source>
        <dbReference type="ARBA" id="ARBA00022676"/>
    </source>
</evidence>
<dbReference type="PANTHER" id="PTHR30160">
    <property type="entry name" value="TETRAACYLDISACCHARIDE 4'-KINASE-RELATED"/>
    <property type="match status" value="1"/>
</dbReference>
<dbReference type="GO" id="GO:0009244">
    <property type="term" value="P:lipopolysaccharide core region biosynthetic process"/>
    <property type="evidence" value="ECO:0007669"/>
    <property type="project" value="TreeGrafter"/>
</dbReference>
<dbReference type="SUPFAM" id="SSF53756">
    <property type="entry name" value="UDP-Glycosyltransferase/glycogen phosphorylase"/>
    <property type="match status" value="1"/>
</dbReference>
<reference evidence="3" key="1">
    <citation type="journal article" date="2023" name="Comput. Struct. Biotechnol. J.">
        <title>Discovery of a novel marine Bacteroidetes with a rich repertoire of carbohydrate-active enzymes.</title>
        <authorList>
            <person name="Chen B."/>
            <person name="Liu G."/>
            <person name="Chen Q."/>
            <person name="Wang H."/>
            <person name="Liu L."/>
            <person name="Tang K."/>
        </authorList>
    </citation>
    <scope>NUCLEOTIDE SEQUENCE</scope>
    <source>
        <strain evidence="3">TK19036</strain>
    </source>
</reference>
<dbReference type="CDD" id="cd03789">
    <property type="entry name" value="GT9_LPS_heptosyltransferase"/>
    <property type="match status" value="1"/>
</dbReference>
<protein>
    <submittedName>
        <fullName evidence="3">Glycosyltransferase family 9 protein</fullName>
    </submittedName>
</protein>
<dbReference type="Pfam" id="PF01075">
    <property type="entry name" value="Glyco_transf_9"/>
    <property type="match status" value="1"/>
</dbReference>
<dbReference type="InterPro" id="IPR002201">
    <property type="entry name" value="Glyco_trans_9"/>
</dbReference>